<keyword evidence="2" id="KW-1185">Reference proteome</keyword>
<organism evidence="1 2">
    <name type="scientific">Thermosulfurimonas dismutans</name>
    <dbReference type="NCBI Taxonomy" id="999894"/>
    <lineage>
        <taxon>Bacteria</taxon>
        <taxon>Pseudomonadati</taxon>
        <taxon>Thermodesulfobacteriota</taxon>
        <taxon>Thermodesulfobacteria</taxon>
        <taxon>Thermodesulfobacteriales</taxon>
        <taxon>Thermodesulfobacteriaceae</taxon>
        <taxon>Thermosulfurimonas</taxon>
    </lineage>
</organism>
<name>A0A179D740_9BACT</name>
<dbReference type="RefSeq" id="WP_068668696.1">
    <property type="nucleotide sequence ID" value="NZ_LWLG01000001.1"/>
</dbReference>
<comment type="caution">
    <text evidence="1">The sequence shown here is derived from an EMBL/GenBank/DDBJ whole genome shotgun (WGS) entry which is preliminary data.</text>
</comment>
<accession>A0A179D740</accession>
<gene>
    <name evidence="1" type="ORF">TDIS_0375</name>
</gene>
<dbReference type="EMBL" id="LWLG01000001">
    <property type="protein sequence ID" value="OAQ21857.1"/>
    <property type="molecule type" value="Genomic_DNA"/>
</dbReference>
<reference evidence="1 2" key="1">
    <citation type="submission" date="2016-04" db="EMBL/GenBank/DDBJ databases">
        <title>Genome analysis of Thermosulfurimonas dismutans, the first thermophilic sulfur-disproportionating bacterium of the phylum Thermodesulfobacteria.</title>
        <authorList>
            <person name="Mardanov A.V."/>
            <person name="Beletsky A.V."/>
            <person name="Kadnikov V.V."/>
            <person name="Slobodkin A.I."/>
            <person name="Ravin N.V."/>
        </authorList>
    </citation>
    <scope>NUCLEOTIDE SEQUENCE [LARGE SCALE GENOMIC DNA]</scope>
    <source>
        <strain evidence="1 2">S95</strain>
    </source>
</reference>
<dbReference type="AlphaFoldDB" id="A0A179D740"/>
<sequence length="70" mass="8325">MIEAHYVLSEAYHELERLPAAMEGIAEALNMLSRYASLEQALFTGHAKNRMCFHKFPRKRWRIRIYLTSR</sequence>
<evidence type="ECO:0000313" key="1">
    <source>
        <dbReference type="EMBL" id="OAQ21857.1"/>
    </source>
</evidence>
<evidence type="ECO:0000313" key="2">
    <source>
        <dbReference type="Proteomes" id="UP000078390"/>
    </source>
</evidence>
<proteinExistence type="predicted"/>
<dbReference type="Proteomes" id="UP000078390">
    <property type="component" value="Unassembled WGS sequence"/>
</dbReference>
<protein>
    <submittedName>
        <fullName evidence="1">Uncharacterized protein</fullName>
    </submittedName>
</protein>